<dbReference type="Gene3D" id="3.30.70.20">
    <property type="match status" value="1"/>
</dbReference>
<evidence type="ECO:0000259" key="4">
    <source>
        <dbReference type="PROSITE" id="PS51379"/>
    </source>
</evidence>
<evidence type="ECO:0000313" key="5">
    <source>
        <dbReference type="EMBL" id="MBD8042029.1"/>
    </source>
</evidence>
<dbReference type="PANTHER" id="PTHR43193:SF2">
    <property type="entry name" value="POLYFERREDOXIN PROTEIN FWDF"/>
    <property type="match status" value="1"/>
</dbReference>
<evidence type="ECO:0000256" key="3">
    <source>
        <dbReference type="ARBA" id="ARBA00023014"/>
    </source>
</evidence>
<accession>A0ABR8YCT3</accession>
<organism evidence="5 6">
    <name type="scientific">Phocaeicola intestinalis</name>
    <dbReference type="NCBI Taxonomy" id="2762212"/>
    <lineage>
        <taxon>Bacteria</taxon>
        <taxon>Pseudomonadati</taxon>
        <taxon>Bacteroidota</taxon>
        <taxon>Bacteroidia</taxon>
        <taxon>Bacteroidales</taxon>
        <taxon>Bacteroidaceae</taxon>
        <taxon>Phocaeicola</taxon>
    </lineage>
</organism>
<dbReference type="Pfam" id="PF04432">
    <property type="entry name" value="FrhB_FdhB_C"/>
    <property type="match status" value="1"/>
</dbReference>
<dbReference type="InterPro" id="IPR052977">
    <property type="entry name" value="Polyferredoxin-like_ET"/>
</dbReference>
<protein>
    <submittedName>
        <fullName evidence="5">Coenzyme F420 hydrogenase/dehydrogenase, beta subunit C-terminal domain</fullName>
    </submittedName>
</protein>
<keyword evidence="3" id="KW-0411">Iron-sulfur</keyword>
<gene>
    <name evidence="5" type="ORF">H9625_16605</name>
</gene>
<comment type="caution">
    <text evidence="5">The sequence shown here is derived from an EMBL/GenBank/DDBJ whole genome shotgun (WGS) entry which is preliminary data.</text>
</comment>
<dbReference type="PROSITE" id="PS51379">
    <property type="entry name" value="4FE4S_FER_2"/>
    <property type="match status" value="2"/>
</dbReference>
<dbReference type="Proteomes" id="UP000620874">
    <property type="component" value="Unassembled WGS sequence"/>
</dbReference>
<dbReference type="RefSeq" id="WP_191765412.1">
    <property type="nucleotide sequence ID" value="NZ_JACSPP010000093.1"/>
</dbReference>
<dbReference type="PANTHER" id="PTHR43193">
    <property type="match status" value="1"/>
</dbReference>
<sequence length="407" mass="45783">MIKIVNKQDCCGCSACVQRCPKHCITLKEDGEGFLYPHVNSDECIDCGLCEKVCPELHHGERHIPLEVYAAKNKDESIRMQSSSGGIFTLLAEKVIQEGGVVFGAAFDVNWEVMHTYAETMEGLVDFRGSKYMQSRIGTAYQDAERFLKMGRKVLFSGSPCQIKGLKLFLRKGYDNLIAVDFICHGVPSPRVWREYLKETIARKVGKNSVLPYPMPCKAKIHSVDFRSKSTGWKKYSFALTLSETSVEGDKNTVLLSSVFSENPFMRAFLADLTLRPSCYSCPSKSGRSGSDLTIADYWAIPQVAPEFDDDKGVSLVLVQTEKGKSFYQSLKEKTTFIVTSYQEAQGANGGFKEKTPMHPKRSRFFTEFAQSDDIIGLIDRTLRIPLYRKLLKKVKNGIKKMLKSDK</sequence>
<keyword evidence="2" id="KW-0408">Iron</keyword>
<dbReference type="InterPro" id="IPR007525">
    <property type="entry name" value="FrhB_FdhB_C"/>
</dbReference>
<evidence type="ECO:0000256" key="1">
    <source>
        <dbReference type="ARBA" id="ARBA00022723"/>
    </source>
</evidence>
<keyword evidence="1" id="KW-0479">Metal-binding</keyword>
<dbReference type="EMBL" id="JACSPP010000093">
    <property type="protein sequence ID" value="MBD8042029.1"/>
    <property type="molecule type" value="Genomic_DNA"/>
</dbReference>
<proteinExistence type="predicted"/>
<dbReference type="Pfam" id="PF12838">
    <property type="entry name" value="Fer4_7"/>
    <property type="match status" value="1"/>
</dbReference>
<dbReference type="InterPro" id="IPR017896">
    <property type="entry name" value="4Fe4S_Fe-S-bd"/>
</dbReference>
<evidence type="ECO:0000256" key="2">
    <source>
        <dbReference type="ARBA" id="ARBA00023004"/>
    </source>
</evidence>
<dbReference type="SUPFAM" id="SSF54862">
    <property type="entry name" value="4Fe-4S ferredoxins"/>
    <property type="match status" value="1"/>
</dbReference>
<evidence type="ECO:0000313" key="6">
    <source>
        <dbReference type="Proteomes" id="UP000620874"/>
    </source>
</evidence>
<dbReference type="InterPro" id="IPR017900">
    <property type="entry name" value="4Fe4S_Fe_S_CS"/>
</dbReference>
<feature type="domain" description="4Fe-4S ferredoxin-type" evidence="4">
    <location>
        <begin position="1"/>
        <end position="30"/>
    </location>
</feature>
<reference evidence="5 6" key="1">
    <citation type="submission" date="2020-08" db="EMBL/GenBank/DDBJ databases">
        <title>A Genomic Blueprint of the Chicken Gut Microbiome.</title>
        <authorList>
            <person name="Gilroy R."/>
            <person name="Ravi A."/>
            <person name="Getino M."/>
            <person name="Pursley I."/>
            <person name="Horton D.L."/>
            <person name="Alikhan N.-F."/>
            <person name="Baker D."/>
            <person name="Gharbi K."/>
            <person name="Hall N."/>
            <person name="Watson M."/>
            <person name="Adriaenssens E.M."/>
            <person name="Foster-Nyarko E."/>
            <person name="Jarju S."/>
            <person name="Secka A."/>
            <person name="Antonio M."/>
            <person name="Oren A."/>
            <person name="Chaudhuri R."/>
            <person name="La Ragione R.M."/>
            <person name="Hildebrand F."/>
            <person name="Pallen M.J."/>
        </authorList>
    </citation>
    <scope>NUCLEOTIDE SEQUENCE [LARGE SCALE GENOMIC DNA]</scope>
    <source>
        <strain evidence="5 6">Sa1CVN1</strain>
    </source>
</reference>
<name>A0ABR8YCT3_9BACT</name>
<dbReference type="PROSITE" id="PS00198">
    <property type="entry name" value="4FE4S_FER_1"/>
    <property type="match status" value="1"/>
</dbReference>
<feature type="domain" description="4Fe-4S ferredoxin-type" evidence="4">
    <location>
        <begin position="35"/>
        <end position="55"/>
    </location>
</feature>
<dbReference type="InterPro" id="IPR007516">
    <property type="entry name" value="Co_F420_Hydgase/DH_bsu_N"/>
</dbReference>
<dbReference type="Pfam" id="PF04422">
    <property type="entry name" value="FrhB_FdhB_N"/>
    <property type="match status" value="1"/>
</dbReference>
<keyword evidence="6" id="KW-1185">Reference proteome</keyword>